<keyword evidence="2" id="KW-1185">Reference proteome</keyword>
<proteinExistence type="predicted"/>
<accession>A0ABN1XPW1</accession>
<sequence length="66" mass="7227">MRILGDFAQRLPAAARRWLLLLVAPLPARPVVRVPFPRASRVRVPAESVLLRPAVRRGPPALAPAC</sequence>
<name>A0ABN1XPW1_9ACTN</name>
<reference evidence="1 2" key="1">
    <citation type="journal article" date="2019" name="Int. J. Syst. Evol. Microbiol.">
        <title>The Global Catalogue of Microorganisms (GCM) 10K type strain sequencing project: providing services to taxonomists for standard genome sequencing and annotation.</title>
        <authorList>
            <consortium name="The Broad Institute Genomics Platform"/>
            <consortium name="The Broad Institute Genome Sequencing Center for Infectious Disease"/>
            <person name="Wu L."/>
            <person name="Ma J."/>
        </authorList>
    </citation>
    <scope>NUCLEOTIDE SEQUENCE [LARGE SCALE GENOMIC DNA]</scope>
    <source>
        <strain evidence="1 2">JCM 12393</strain>
    </source>
</reference>
<evidence type="ECO:0000313" key="1">
    <source>
        <dbReference type="EMBL" id="GAA1387208.1"/>
    </source>
</evidence>
<gene>
    <name evidence="1" type="ORF">GCM10009639_12020</name>
</gene>
<evidence type="ECO:0008006" key="3">
    <source>
        <dbReference type="Google" id="ProtNLM"/>
    </source>
</evidence>
<organism evidence="1 2">
    <name type="scientific">Kitasatospora putterlickiae</name>
    <dbReference type="NCBI Taxonomy" id="221725"/>
    <lineage>
        <taxon>Bacteria</taxon>
        <taxon>Bacillati</taxon>
        <taxon>Actinomycetota</taxon>
        <taxon>Actinomycetes</taxon>
        <taxon>Kitasatosporales</taxon>
        <taxon>Streptomycetaceae</taxon>
        <taxon>Kitasatospora</taxon>
    </lineage>
</organism>
<dbReference type="Proteomes" id="UP001499863">
    <property type="component" value="Unassembled WGS sequence"/>
</dbReference>
<dbReference type="EMBL" id="BAAAKJ010000056">
    <property type="protein sequence ID" value="GAA1387208.1"/>
    <property type="molecule type" value="Genomic_DNA"/>
</dbReference>
<comment type="caution">
    <text evidence="1">The sequence shown here is derived from an EMBL/GenBank/DDBJ whole genome shotgun (WGS) entry which is preliminary data.</text>
</comment>
<evidence type="ECO:0000313" key="2">
    <source>
        <dbReference type="Proteomes" id="UP001499863"/>
    </source>
</evidence>
<protein>
    <recommendedName>
        <fullName evidence="3">Secreted protein</fullName>
    </recommendedName>
</protein>